<comment type="caution">
    <text evidence="1">The sequence shown here is derived from an EMBL/GenBank/DDBJ whole genome shotgun (WGS) entry which is preliminary data.</text>
</comment>
<dbReference type="Proteomes" id="UP001234202">
    <property type="component" value="Unassembled WGS sequence"/>
</dbReference>
<evidence type="ECO:0000313" key="1">
    <source>
        <dbReference type="EMBL" id="KAJ9124792.1"/>
    </source>
</evidence>
<dbReference type="EMBL" id="JASBWV010000009">
    <property type="protein sequence ID" value="KAJ9124792.1"/>
    <property type="molecule type" value="Genomic_DNA"/>
</dbReference>
<keyword evidence="2" id="KW-1185">Reference proteome</keyword>
<proteinExistence type="predicted"/>
<name>A0ACC2XLE6_9TREE</name>
<sequence length="527" mass="57081">MTFRLSTTTTAIYRRAAAVRPPPTPLLPLLPRRTQQQQQQHPFSSTPTLFKKFKPQPLFLQPGEKPARKSKIPKKIRERRAAREGYARVPAERAAYARDAGADADPGAGEIFPELDEDGLVGLWKRIKTGKEVEQEEEEEYVGARSGPTVDYHYTPTRRLATSVGEQEERYDPTTQPPPPPSPSPSFRRESGASGLGFGLGPRARLLRPSPSFSSTSSSTNTTTTTGGGGETAMAQRLRRIRRSLVDFDSSSSLSPSPSPSYTTSQPSQPSQPSSPSLTPRPPPPPTIKVHPETTIPAWKIPTQQEYERYGSGSGSGSGSGRGARRDNARYAATLAVAPVVRSPSSRNGPVGERAPWQGKKQWQAQAQGQGQAQVQSQTPRPRERERDQGMGMGYGWSDQVEGGAGGGERSRADEEGRRTISAVGRQQQQGTYNNSNSNSSQHQPPPPTHPSPPTQPTARPPNRWEPTKRISLPAMAGLRDLHASDPARFTGQVLAEKFGISREAVGRILRSRFRDGGVGAGAGAGD</sequence>
<protein>
    <submittedName>
        <fullName evidence="1">Uncharacterized protein</fullName>
    </submittedName>
</protein>
<organism evidence="1 2">
    <name type="scientific">Naganishia onofrii</name>
    <dbReference type="NCBI Taxonomy" id="1851511"/>
    <lineage>
        <taxon>Eukaryota</taxon>
        <taxon>Fungi</taxon>
        <taxon>Dikarya</taxon>
        <taxon>Basidiomycota</taxon>
        <taxon>Agaricomycotina</taxon>
        <taxon>Tremellomycetes</taxon>
        <taxon>Filobasidiales</taxon>
        <taxon>Filobasidiaceae</taxon>
        <taxon>Naganishia</taxon>
    </lineage>
</organism>
<gene>
    <name evidence="1" type="ORF">QFC24_003161</name>
</gene>
<reference evidence="1" key="1">
    <citation type="submission" date="2023-04" db="EMBL/GenBank/DDBJ databases">
        <title>Draft Genome sequencing of Naganishia species isolated from polar environments using Oxford Nanopore Technology.</title>
        <authorList>
            <person name="Leo P."/>
            <person name="Venkateswaran K."/>
        </authorList>
    </citation>
    <scope>NUCLEOTIDE SEQUENCE</scope>
    <source>
        <strain evidence="1">DBVPG 5303</strain>
    </source>
</reference>
<evidence type="ECO:0000313" key="2">
    <source>
        <dbReference type="Proteomes" id="UP001234202"/>
    </source>
</evidence>
<accession>A0ACC2XLE6</accession>